<protein>
    <submittedName>
        <fullName evidence="1">Uncharacterized protein</fullName>
    </submittedName>
</protein>
<gene>
    <name evidence="1" type="ORF">OLMES_0919</name>
</gene>
<reference evidence="1 2" key="1">
    <citation type="submission" date="2017-05" db="EMBL/GenBank/DDBJ databases">
        <title>Genomic insights into alkan degradation activity of Oleiphilus messinensis.</title>
        <authorList>
            <person name="Kozyavkin S.A."/>
            <person name="Slesarev A.I."/>
            <person name="Golyshin P.N."/>
            <person name="Korzhenkov A."/>
            <person name="Golyshina O.N."/>
            <person name="Toshchakov S.V."/>
        </authorList>
    </citation>
    <scope>NUCLEOTIDE SEQUENCE [LARGE SCALE GENOMIC DNA]</scope>
    <source>
        <strain evidence="1 2">ME102</strain>
    </source>
</reference>
<accession>A0A1Y0I5D8</accession>
<name>A0A1Y0I5D8_9GAMM</name>
<evidence type="ECO:0000313" key="2">
    <source>
        <dbReference type="Proteomes" id="UP000196027"/>
    </source>
</evidence>
<dbReference type="AlphaFoldDB" id="A0A1Y0I5D8"/>
<dbReference type="Proteomes" id="UP000196027">
    <property type="component" value="Chromosome"/>
</dbReference>
<organism evidence="1 2">
    <name type="scientific">Oleiphilus messinensis</name>
    <dbReference type="NCBI Taxonomy" id="141451"/>
    <lineage>
        <taxon>Bacteria</taxon>
        <taxon>Pseudomonadati</taxon>
        <taxon>Pseudomonadota</taxon>
        <taxon>Gammaproteobacteria</taxon>
        <taxon>Oceanospirillales</taxon>
        <taxon>Oleiphilaceae</taxon>
        <taxon>Oleiphilus</taxon>
    </lineage>
</organism>
<proteinExistence type="predicted"/>
<dbReference type="EMBL" id="CP021425">
    <property type="protein sequence ID" value="ARU55006.1"/>
    <property type="molecule type" value="Genomic_DNA"/>
</dbReference>
<evidence type="ECO:0000313" key="1">
    <source>
        <dbReference type="EMBL" id="ARU55006.1"/>
    </source>
</evidence>
<sequence length="80" mass="8504">MPIGFASFVSFLVSRATVLASFLRASAVFCARSRSGQKSTNILIEKLDVVIFPTYPAGVVNKLYAMVGSAVCLPSIVMST</sequence>
<dbReference type="KEGG" id="ome:OLMES_0919"/>
<keyword evidence="2" id="KW-1185">Reference proteome</keyword>